<accession>I1CNI0</accession>
<dbReference type="RefSeq" id="XP_067525406.1">
    <property type="nucleotide sequence ID" value="XM_067669305.1"/>
</dbReference>
<dbReference type="GeneID" id="93621686"/>
<reference evidence="1 2" key="1">
    <citation type="journal article" date="2009" name="PLoS Genet.">
        <title>Genomic analysis of the basal lineage fungus Rhizopus oryzae reveals a whole-genome duplication.</title>
        <authorList>
            <person name="Ma L.-J."/>
            <person name="Ibrahim A.S."/>
            <person name="Skory C."/>
            <person name="Grabherr M.G."/>
            <person name="Burger G."/>
            <person name="Butler M."/>
            <person name="Elias M."/>
            <person name="Idnurm A."/>
            <person name="Lang B.F."/>
            <person name="Sone T."/>
            <person name="Abe A."/>
            <person name="Calvo S.E."/>
            <person name="Corrochano L.M."/>
            <person name="Engels R."/>
            <person name="Fu J."/>
            <person name="Hansberg W."/>
            <person name="Kim J.-M."/>
            <person name="Kodira C.D."/>
            <person name="Koehrsen M.J."/>
            <person name="Liu B."/>
            <person name="Miranda-Saavedra D."/>
            <person name="O'Leary S."/>
            <person name="Ortiz-Castellanos L."/>
            <person name="Poulter R."/>
            <person name="Rodriguez-Romero J."/>
            <person name="Ruiz-Herrera J."/>
            <person name="Shen Y.-Q."/>
            <person name="Zeng Q."/>
            <person name="Galagan J."/>
            <person name="Birren B.W."/>
            <person name="Cuomo C.A."/>
            <person name="Wickes B.L."/>
        </authorList>
    </citation>
    <scope>NUCLEOTIDE SEQUENCE [LARGE SCALE GENOMIC DNA]</scope>
    <source>
        <strain evidence="2">RA 99-880 / ATCC MYA-4621 / FGSC 9543 / NRRL 43880</strain>
    </source>
</reference>
<dbReference type="Proteomes" id="UP000009138">
    <property type="component" value="Unassembled WGS sequence"/>
</dbReference>
<evidence type="ECO:0000313" key="2">
    <source>
        <dbReference type="Proteomes" id="UP000009138"/>
    </source>
</evidence>
<dbReference type="EMBL" id="CH476745">
    <property type="protein sequence ID" value="EIE90010.1"/>
    <property type="molecule type" value="Genomic_DNA"/>
</dbReference>
<dbReference type="AlphaFoldDB" id="I1CNI0"/>
<keyword evidence="2" id="KW-1185">Reference proteome</keyword>
<sequence length="86" mass="9704">MAFSLVDLRVRRTNVLRVCFQENRSDSKYLKDSVESSTVDGLPDAGCIEVSIAERGYVASSMLIRKVAVRTTSYQKLGFRRLRSLS</sequence>
<protein>
    <submittedName>
        <fullName evidence="1">Uncharacterized protein</fullName>
    </submittedName>
</protein>
<organism evidence="1 2">
    <name type="scientific">Rhizopus delemar (strain RA 99-880 / ATCC MYA-4621 / FGSC 9543 / NRRL 43880)</name>
    <name type="common">Mucormycosis agent</name>
    <name type="synonym">Rhizopus arrhizus var. delemar</name>
    <dbReference type="NCBI Taxonomy" id="246409"/>
    <lineage>
        <taxon>Eukaryota</taxon>
        <taxon>Fungi</taxon>
        <taxon>Fungi incertae sedis</taxon>
        <taxon>Mucoromycota</taxon>
        <taxon>Mucoromycotina</taxon>
        <taxon>Mucoromycetes</taxon>
        <taxon>Mucorales</taxon>
        <taxon>Mucorineae</taxon>
        <taxon>Rhizopodaceae</taxon>
        <taxon>Rhizopus</taxon>
    </lineage>
</organism>
<gene>
    <name evidence="1" type="ORF">RO3G_14721</name>
</gene>
<evidence type="ECO:0000313" key="1">
    <source>
        <dbReference type="EMBL" id="EIE90010.1"/>
    </source>
</evidence>
<dbReference type="InParanoid" id="I1CNI0"/>
<proteinExistence type="predicted"/>
<dbReference type="VEuPathDB" id="FungiDB:RO3G_14721"/>
<name>I1CNI0_RHIO9</name>